<evidence type="ECO:0000256" key="6">
    <source>
        <dbReference type="RuleBase" id="RU003355"/>
    </source>
</evidence>
<dbReference type="InterPro" id="IPR050131">
    <property type="entry name" value="Peptidase_S8_subtilisin-like"/>
</dbReference>
<evidence type="ECO:0000313" key="11">
    <source>
        <dbReference type="Proteomes" id="UP000001880"/>
    </source>
</evidence>
<dbReference type="eggNOG" id="COG1404">
    <property type="taxonomic scope" value="Bacteria"/>
</dbReference>
<dbReference type="PROSITE" id="PS51892">
    <property type="entry name" value="SUBTILASE"/>
    <property type="match status" value="1"/>
</dbReference>
<dbReference type="PROSITE" id="PS00136">
    <property type="entry name" value="SUBTILASE_ASP"/>
    <property type="match status" value="1"/>
</dbReference>
<dbReference type="GO" id="GO:0006508">
    <property type="term" value="P:proteolysis"/>
    <property type="evidence" value="ECO:0007669"/>
    <property type="project" value="UniProtKB-KW"/>
</dbReference>
<feature type="active site" description="Charge relay system" evidence="5">
    <location>
        <position position="214"/>
    </location>
</feature>
<feature type="active site" description="Charge relay system" evidence="5">
    <location>
        <position position="183"/>
    </location>
</feature>
<dbReference type="InterPro" id="IPR022398">
    <property type="entry name" value="Peptidase_S8_His-AS"/>
</dbReference>
<dbReference type="OrthoDB" id="9790784at2"/>
<dbReference type="STRING" id="502025.Hoch_5312"/>
<evidence type="ECO:0000313" key="10">
    <source>
        <dbReference type="EMBL" id="ACY17797.1"/>
    </source>
</evidence>
<evidence type="ECO:0000256" key="2">
    <source>
        <dbReference type="ARBA" id="ARBA00022670"/>
    </source>
</evidence>
<evidence type="ECO:0000259" key="8">
    <source>
        <dbReference type="Pfam" id="PF00082"/>
    </source>
</evidence>
<keyword evidence="2 5" id="KW-0645">Protease</keyword>
<dbReference type="InterPro" id="IPR036852">
    <property type="entry name" value="Peptidase_S8/S53_dom_sf"/>
</dbReference>
<dbReference type="SUPFAM" id="SSF52743">
    <property type="entry name" value="Subtilisin-like"/>
    <property type="match status" value="1"/>
</dbReference>
<dbReference type="InterPro" id="IPR034193">
    <property type="entry name" value="PCSK9_ProteinaseK-like"/>
</dbReference>
<dbReference type="InterPro" id="IPR037045">
    <property type="entry name" value="S8pro/Inhibitor_I9_sf"/>
</dbReference>
<dbReference type="InterPro" id="IPR000209">
    <property type="entry name" value="Peptidase_S8/S53_dom"/>
</dbReference>
<evidence type="ECO:0000256" key="5">
    <source>
        <dbReference type="PROSITE-ProRule" id="PRU01240"/>
    </source>
</evidence>
<dbReference type="InterPro" id="IPR023828">
    <property type="entry name" value="Peptidase_S8_Ser-AS"/>
</dbReference>
<evidence type="ECO:0000256" key="1">
    <source>
        <dbReference type="ARBA" id="ARBA00011073"/>
    </source>
</evidence>
<sequence>MHKLFSFAVLPAAGAAALLLASGCQTDTSAWETEQAEEALVQSRAGEAIAGKYIIVLKDGTMQMSASSDYATRQGHARSAAASVLARHGLPEAAIDHAYGNALQGFSARLSAQEAKALAADPAVAILEQDRIIELFAPPGCHPKKGCDDGGGDGGGGSQNTPYGITRVGGGNGPGSGTAWVIDTGIDLDHEDLNVDVSRAADFVGGSGDDGNGHGTHVAGTIAALDNGLGVIGVAPGAPVVPVRVLDNRGSGTTSGVIAGVDYVAANASNGDVANMSLGGGVSSALDSAVVNCAQSGVKIALAAGNSSTDANNSSPARANGANIYTVSAIDSNDNFASFSNFGNPPVDFAAPGVAVESTYKSNGYASLSGTSMAAPHVAGLLLLGSVRSDGNANGDPDGNPDPIAHN</sequence>
<evidence type="ECO:0000256" key="7">
    <source>
        <dbReference type="SAM" id="SignalP"/>
    </source>
</evidence>
<dbReference type="HOGENOM" id="CLU_011263_1_7_7"/>
<dbReference type="PROSITE" id="PS00137">
    <property type="entry name" value="SUBTILASE_HIS"/>
    <property type="match status" value="1"/>
</dbReference>
<dbReference type="InterPro" id="IPR010259">
    <property type="entry name" value="S8pro/Inhibitor_I9"/>
</dbReference>
<accession>D0LXP2</accession>
<dbReference type="PANTHER" id="PTHR43806">
    <property type="entry name" value="PEPTIDASE S8"/>
    <property type="match status" value="1"/>
</dbReference>
<evidence type="ECO:0000256" key="4">
    <source>
        <dbReference type="ARBA" id="ARBA00022825"/>
    </source>
</evidence>
<dbReference type="PANTHER" id="PTHR43806:SF11">
    <property type="entry name" value="CEREVISIN-RELATED"/>
    <property type="match status" value="1"/>
</dbReference>
<dbReference type="PROSITE" id="PS51257">
    <property type="entry name" value="PROKAR_LIPOPROTEIN"/>
    <property type="match status" value="1"/>
</dbReference>
<evidence type="ECO:0000259" key="9">
    <source>
        <dbReference type="Pfam" id="PF05922"/>
    </source>
</evidence>
<dbReference type="Gene3D" id="3.40.50.200">
    <property type="entry name" value="Peptidase S8/S53 domain"/>
    <property type="match status" value="1"/>
</dbReference>
<evidence type="ECO:0000256" key="3">
    <source>
        <dbReference type="ARBA" id="ARBA00022801"/>
    </source>
</evidence>
<dbReference type="Proteomes" id="UP000001880">
    <property type="component" value="Chromosome"/>
</dbReference>
<dbReference type="RefSeq" id="WP_012830389.1">
    <property type="nucleotide sequence ID" value="NC_013440.1"/>
</dbReference>
<keyword evidence="4 5" id="KW-0720">Serine protease</keyword>
<reference evidence="10 11" key="1">
    <citation type="journal article" date="2010" name="Stand. Genomic Sci.">
        <title>Complete genome sequence of Haliangium ochraceum type strain (SMP-2).</title>
        <authorList>
            <consortium name="US DOE Joint Genome Institute (JGI-PGF)"/>
            <person name="Ivanova N."/>
            <person name="Daum C."/>
            <person name="Lang E."/>
            <person name="Abt B."/>
            <person name="Kopitz M."/>
            <person name="Saunders E."/>
            <person name="Lapidus A."/>
            <person name="Lucas S."/>
            <person name="Glavina Del Rio T."/>
            <person name="Nolan M."/>
            <person name="Tice H."/>
            <person name="Copeland A."/>
            <person name="Cheng J.F."/>
            <person name="Chen F."/>
            <person name="Bruce D."/>
            <person name="Goodwin L."/>
            <person name="Pitluck S."/>
            <person name="Mavromatis K."/>
            <person name="Pati A."/>
            <person name="Mikhailova N."/>
            <person name="Chen A."/>
            <person name="Palaniappan K."/>
            <person name="Land M."/>
            <person name="Hauser L."/>
            <person name="Chang Y.J."/>
            <person name="Jeffries C.D."/>
            <person name="Detter J.C."/>
            <person name="Brettin T."/>
            <person name="Rohde M."/>
            <person name="Goker M."/>
            <person name="Bristow J."/>
            <person name="Markowitz V."/>
            <person name="Eisen J.A."/>
            <person name="Hugenholtz P."/>
            <person name="Kyrpides N.C."/>
            <person name="Klenk H.P."/>
        </authorList>
    </citation>
    <scope>NUCLEOTIDE SEQUENCE [LARGE SCALE GENOMIC DNA]</scope>
    <source>
        <strain evidence="11">DSM 14365 / CIP 107738 / JCM 11303 / AJ 13395 / SMP-2</strain>
    </source>
</reference>
<proteinExistence type="inferred from homology"/>
<feature type="signal peptide" evidence="7">
    <location>
        <begin position="1"/>
        <end position="21"/>
    </location>
</feature>
<dbReference type="GO" id="GO:0004252">
    <property type="term" value="F:serine-type endopeptidase activity"/>
    <property type="evidence" value="ECO:0007669"/>
    <property type="project" value="UniProtKB-UniRule"/>
</dbReference>
<comment type="similarity">
    <text evidence="1 5 6">Belongs to the peptidase S8 family.</text>
</comment>
<feature type="domain" description="Peptidase S8/S53" evidence="8">
    <location>
        <begin position="181"/>
        <end position="383"/>
    </location>
</feature>
<feature type="active site" description="Charge relay system" evidence="5">
    <location>
        <position position="372"/>
    </location>
</feature>
<dbReference type="GO" id="GO:0005615">
    <property type="term" value="C:extracellular space"/>
    <property type="evidence" value="ECO:0007669"/>
    <property type="project" value="TreeGrafter"/>
</dbReference>
<dbReference type="CDD" id="cd04077">
    <property type="entry name" value="Peptidases_S8_PCSK9_ProteinaseK_like"/>
    <property type="match status" value="1"/>
</dbReference>
<dbReference type="PROSITE" id="PS00138">
    <property type="entry name" value="SUBTILASE_SER"/>
    <property type="match status" value="1"/>
</dbReference>
<dbReference type="EMBL" id="CP001804">
    <property type="protein sequence ID" value="ACY17797.1"/>
    <property type="molecule type" value="Genomic_DNA"/>
</dbReference>
<protein>
    <submittedName>
        <fullName evidence="10">Peptidase S8 and S53 subtilisin kexin sedolisin</fullName>
    </submittedName>
</protein>
<keyword evidence="11" id="KW-1185">Reference proteome</keyword>
<dbReference type="Gene3D" id="3.30.70.80">
    <property type="entry name" value="Peptidase S8 propeptide/proteinase inhibitor I9"/>
    <property type="match status" value="1"/>
</dbReference>
<dbReference type="KEGG" id="hoh:Hoch_5312"/>
<dbReference type="InterPro" id="IPR015500">
    <property type="entry name" value="Peptidase_S8_subtilisin-rel"/>
</dbReference>
<dbReference type="AlphaFoldDB" id="D0LXP2"/>
<dbReference type="Pfam" id="PF00082">
    <property type="entry name" value="Peptidase_S8"/>
    <property type="match status" value="1"/>
</dbReference>
<dbReference type="InterPro" id="IPR023827">
    <property type="entry name" value="Peptidase_S8_Asp-AS"/>
</dbReference>
<feature type="chain" id="PRO_5003010587" evidence="7">
    <location>
        <begin position="22"/>
        <end position="407"/>
    </location>
</feature>
<dbReference type="Pfam" id="PF05922">
    <property type="entry name" value="Inhibitor_I9"/>
    <property type="match status" value="1"/>
</dbReference>
<dbReference type="PRINTS" id="PR00723">
    <property type="entry name" value="SUBTILISIN"/>
</dbReference>
<keyword evidence="7" id="KW-0732">Signal</keyword>
<organism evidence="10 11">
    <name type="scientific">Haliangium ochraceum (strain DSM 14365 / JCM 11303 / SMP-2)</name>
    <dbReference type="NCBI Taxonomy" id="502025"/>
    <lineage>
        <taxon>Bacteria</taxon>
        <taxon>Pseudomonadati</taxon>
        <taxon>Myxococcota</taxon>
        <taxon>Polyangia</taxon>
        <taxon>Haliangiales</taxon>
        <taxon>Kofleriaceae</taxon>
        <taxon>Haliangium</taxon>
    </lineage>
</organism>
<feature type="domain" description="Inhibitor I9" evidence="9">
    <location>
        <begin position="52"/>
        <end position="135"/>
    </location>
</feature>
<gene>
    <name evidence="10" type="ordered locus">Hoch_5312</name>
</gene>
<keyword evidence="3 5" id="KW-0378">Hydrolase</keyword>
<name>D0LXP2_HALO1</name>
<dbReference type="SUPFAM" id="SSF54897">
    <property type="entry name" value="Protease propeptides/inhibitors"/>
    <property type="match status" value="1"/>
</dbReference>